<dbReference type="Proteomes" id="UP000006875">
    <property type="component" value="Chromosome"/>
</dbReference>
<evidence type="ECO:0000313" key="2">
    <source>
        <dbReference type="Proteomes" id="UP000006875"/>
    </source>
</evidence>
<evidence type="ECO:0000313" key="1">
    <source>
        <dbReference type="EMBL" id="ADO83596.1"/>
    </source>
</evidence>
<dbReference type="KEGG" id="ipo:Ilyop_1825"/>
<proteinExistence type="predicted"/>
<dbReference type="AlphaFoldDB" id="E3H9R7"/>
<sequence>MKKKGSAIVLAVLLLSFFTAISLAVFYLGGKKGERAYLKVIGEEVSNDVDMGSSIAYYDAYVSEQFVRKGKVYDYSLHDRGDDKDVYPAVSTMAVSSMSSVDTMNYVNGSTPKSGYYYLGIRLGSYINYFASNWDYRLGTTANKYYPYIAIDTFNKTVSSDPVLAYRKWQQEDDDKINRLWVYDGKWDDDSREAMTVGGYRLETLELVKDTDGVLGSGDDGDPVAIYTHGVTTSKIKDVLSSAIGTDYGSSWLVRATYVKRIRIDGGTSATGTAIGTAYFKMKAVHKAIIKFSDSDGDTNLDFEGLYADSGEVIEELIIEKM</sequence>
<accession>E3H9R7</accession>
<gene>
    <name evidence="1" type="ordered locus">Ilyop_1825</name>
</gene>
<dbReference type="EMBL" id="CP002281">
    <property type="protein sequence ID" value="ADO83596.1"/>
    <property type="molecule type" value="Genomic_DNA"/>
</dbReference>
<protein>
    <submittedName>
        <fullName evidence="1">Uncharacterized protein</fullName>
    </submittedName>
</protein>
<reference evidence="1 2" key="1">
    <citation type="journal article" date="2010" name="Stand. Genomic Sci.">
        <title>Complete genome sequence of Ilyobacter polytropus type strain (CuHbu1).</title>
        <authorList>
            <person name="Sikorski J."/>
            <person name="Chertkov O."/>
            <person name="Lapidus A."/>
            <person name="Nolan M."/>
            <person name="Lucas S."/>
            <person name="Del Rio T.G."/>
            <person name="Tice H."/>
            <person name="Cheng J.F."/>
            <person name="Tapia R."/>
            <person name="Han C."/>
            <person name="Goodwin L."/>
            <person name="Pitluck S."/>
            <person name="Liolios K."/>
            <person name="Ivanova N."/>
            <person name="Mavromatis K."/>
            <person name="Mikhailova N."/>
            <person name="Pati A."/>
            <person name="Chen A."/>
            <person name="Palaniappan K."/>
            <person name="Land M."/>
            <person name="Hauser L."/>
            <person name="Chang Y.J."/>
            <person name="Jeffries C.D."/>
            <person name="Brambilla E."/>
            <person name="Yasawong M."/>
            <person name="Rohde M."/>
            <person name="Pukall R."/>
            <person name="Spring S."/>
            <person name="Goker M."/>
            <person name="Woyke T."/>
            <person name="Bristow J."/>
            <person name="Eisen J.A."/>
            <person name="Markowitz V."/>
            <person name="Hugenholtz P."/>
            <person name="Kyrpides N.C."/>
            <person name="Klenk H.P."/>
        </authorList>
    </citation>
    <scope>NUCLEOTIDE SEQUENCE [LARGE SCALE GENOMIC DNA]</scope>
    <source>
        <strain evidence="2">ATCC 51220 / DSM 2926 / LMG 16218 / CuHBu1</strain>
    </source>
</reference>
<dbReference type="STRING" id="572544.Ilyop_1825"/>
<dbReference type="HOGENOM" id="CLU_1022226_0_0_0"/>
<dbReference type="RefSeq" id="WP_013388258.1">
    <property type="nucleotide sequence ID" value="NC_014632.1"/>
</dbReference>
<name>E3H9R7_ILYPC</name>
<organism evidence="1 2">
    <name type="scientific">Ilyobacter polytropus (strain ATCC 51220 / DSM 2926 / LMG 16218 / CuHBu1)</name>
    <dbReference type="NCBI Taxonomy" id="572544"/>
    <lineage>
        <taxon>Bacteria</taxon>
        <taxon>Fusobacteriati</taxon>
        <taxon>Fusobacteriota</taxon>
        <taxon>Fusobacteriia</taxon>
        <taxon>Fusobacteriales</taxon>
        <taxon>Fusobacteriaceae</taxon>
        <taxon>Ilyobacter</taxon>
    </lineage>
</organism>
<dbReference type="OrthoDB" id="93126at2"/>
<keyword evidence="2" id="KW-1185">Reference proteome</keyword>